<dbReference type="PANTHER" id="PTHR11575:SF24">
    <property type="entry name" value="5'-NUCLEOTIDASE"/>
    <property type="match status" value="1"/>
</dbReference>
<proteinExistence type="predicted"/>
<dbReference type="InterPro" id="IPR006179">
    <property type="entry name" value="5_nucleotidase/apyrase"/>
</dbReference>
<dbReference type="GO" id="GO:0009166">
    <property type="term" value="P:nucleotide catabolic process"/>
    <property type="evidence" value="ECO:0007669"/>
    <property type="project" value="InterPro"/>
</dbReference>
<comment type="caution">
    <text evidence="3">The sequence shown here is derived from an EMBL/GenBank/DDBJ whole genome shotgun (WGS) entry which is preliminary data.</text>
</comment>
<dbReference type="Gene3D" id="3.90.780.10">
    <property type="entry name" value="5'-Nucleotidase, C-terminal domain"/>
    <property type="match status" value="1"/>
</dbReference>
<dbReference type="GO" id="GO:0030288">
    <property type="term" value="C:outer membrane-bounded periplasmic space"/>
    <property type="evidence" value="ECO:0007669"/>
    <property type="project" value="TreeGrafter"/>
</dbReference>
<dbReference type="GO" id="GO:0016787">
    <property type="term" value="F:hydrolase activity"/>
    <property type="evidence" value="ECO:0007669"/>
    <property type="project" value="InterPro"/>
</dbReference>
<dbReference type="OrthoDB" id="4762412at2"/>
<dbReference type="PRINTS" id="PR01607">
    <property type="entry name" value="APYRASEFAMLY"/>
</dbReference>
<evidence type="ECO:0000313" key="3">
    <source>
        <dbReference type="EMBL" id="TKC09494.1"/>
    </source>
</evidence>
<dbReference type="Pfam" id="PF02872">
    <property type="entry name" value="5_nucleotid_C"/>
    <property type="match status" value="1"/>
</dbReference>
<feature type="signal peptide" evidence="1">
    <location>
        <begin position="1"/>
        <end position="26"/>
    </location>
</feature>
<accession>A0A4U1CPQ2</accession>
<name>A0A4U1CPQ2_9SPHI</name>
<dbReference type="SUPFAM" id="SSF55816">
    <property type="entry name" value="5'-nucleotidase (syn. UDP-sugar hydrolase), C-terminal domain"/>
    <property type="match status" value="1"/>
</dbReference>
<dbReference type="EMBL" id="SWBQ01000001">
    <property type="protein sequence ID" value="TKC09494.1"/>
    <property type="molecule type" value="Genomic_DNA"/>
</dbReference>
<dbReference type="PANTHER" id="PTHR11575">
    <property type="entry name" value="5'-NUCLEOTIDASE-RELATED"/>
    <property type="match status" value="1"/>
</dbReference>
<keyword evidence="4" id="KW-1185">Reference proteome</keyword>
<organism evidence="3 4">
    <name type="scientific">Pedobacter frigoris</name>
    <dbReference type="NCBI Taxonomy" id="2571272"/>
    <lineage>
        <taxon>Bacteria</taxon>
        <taxon>Pseudomonadati</taxon>
        <taxon>Bacteroidota</taxon>
        <taxon>Sphingobacteriia</taxon>
        <taxon>Sphingobacteriales</taxon>
        <taxon>Sphingobacteriaceae</taxon>
        <taxon>Pedobacter</taxon>
    </lineage>
</organism>
<sequence length="254" mass="27796">MRCCRSFRIYAILLLACIIASCSSGYKVVKSSRSDYSINQDLSADSNIIKKYLPYKAKLDAEMSQVIGRSAVLMSKKSSDTLPESLLSNFFSDAVLQQALKLDADIDFALPSTKGGLRVDLPKGNVTVSNVFELMPFENELVVFNVKGTEVQSILNFIASTNGQPVSRLKMKISNKLAVDVLINGKPLDPNKTYRILTSDYIGGGGDNVPVFKGITEKKVLGLKIRDALLNHIKESEARGKTLNAELDGRITKA</sequence>
<feature type="domain" description="5'-Nucleotidase C-terminal" evidence="2">
    <location>
        <begin position="66"/>
        <end position="213"/>
    </location>
</feature>
<dbReference type="Proteomes" id="UP000307244">
    <property type="component" value="Unassembled WGS sequence"/>
</dbReference>
<keyword evidence="1" id="KW-0732">Signal</keyword>
<evidence type="ECO:0000256" key="1">
    <source>
        <dbReference type="SAM" id="SignalP"/>
    </source>
</evidence>
<dbReference type="InterPro" id="IPR036907">
    <property type="entry name" value="5'-Nucleotdase_C_sf"/>
</dbReference>
<evidence type="ECO:0000259" key="2">
    <source>
        <dbReference type="Pfam" id="PF02872"/>
    </source>
</evidence>
<feature type="chain" id="PRO_5020861520" description="5'-Nucleotidase C-terminal domain-containing protein" evidence="1">
    <location>
        <begin position="27"/>
        <end position="254"/>
    </location>
</feature>
<protein>
    <recommendedName>
        <fullName evidence="2">5'-Nucleotidase C-terminal domain-containing protein</fullName>
    </recommendedName>
</protein>
<reference evidence="3 4" key="1">
    <citation type="submission" date="2019-04" db="EMBL/GenBank/DDBJ databases">
        <title>Pedobacter sp. RP-3-15 sp. nov., isolated from Arctic soil.</title>
        <authorList>
            <person name="Dahal R.H."/>
            <person name="Kim D.-U."/>
        </authorList>
    </citation>
    <scope>NUCLEOTIDE SEQUENCE [LARGE SCALE GENOMIC DNA]</scope>
    <source>
        <strain evidence="3 4">RP-3-15</strain>
    </source>
</reference>
<dbReference type="InterPro" id="IPR008334">
    <property type="entry name" value="5'-Nucleotdase_C"/>
</dbReference>
<gene>
    <name evidence="3" type="ORF">FA047_05215</name>
</gene>
<evidence type="ECO:0000313" key="4">
    <source>
        <dbReference type="Proteomes" id="UP000307244"/>
    </source>
</evidence>
<dbReference type="AlphaFoldDB" id="A0A4U1CPQ2"/>
<dbReference type="PROSITE" id="PS51257">
    <property type="entry name" value="PROKAR_LIPOPROTEIN"/>
    <property type="match status" value="1"/>
</dbReference>